<comment type="subunit">
    <text evidence="13">Laminin is a complex glycoprotein, consisting of three different polypeptide chains (alpha, beta, gamma), which are bound to each other by disulfide bonds into a cross-shaped molecule comprising one long and three short arms with globules at each end. Beta-1 is a subunit of laminin-1 (laminin-111 or EHS laminin), laminin-2 (laminin-211 or merosin), laminin-6 (laminin-311 or K-laminin), laminin-8 (laminin-411), laminin-10 (laminin-511) and laminin-12 (laminin-213). Interacts with ITGB1.</text>
</comment>
<evidence type="ECO:0000256" key="14">
    <source>
        <dbReference type="ARBA" id="ARBA00071083"/>
    </source>
</evidence>
<evidence type="ECO:0000256" key="18">
    <source>
        <dbReference type="ARBA" id="ARBA00076958"/>
    </source>
</evidence>
<feature type="domain" description="Laminin EGF-like" evidence="24">
    <location>
        <begin position="1095"/>
        <end position="1151"/>
    </location>
</feature>
<dbReference type="Pfam" id="PF21199">
    <property type="entry name" value="LAMININ_IV_B"/>
    <property type="match status" value="1"/>
</dbReference>
<accession>A0A8C1VZZ9</accession>
<dbReference type="InterPro" id="IPR000742">
    <property type="entry name" value="EGF"/>
</dbReference>
<evidence type="ECO:0000256" key="20">
    <source>
        <dbReference type="ARBA" id="ARBA00083431"/>
    </source>
</evidence>
<dbReference type="FunFam" id="2.60.120.260:FF:000010">
    <property type="entry name" value="Laminin subunit beta 1"/>
    <property type="match status" value="1"/>
</dbReference>
<feature type="domain" description="Laminin IV type B" evidence="25">
    <location>
        <begin position="617"/>
        <end position="834"/>
    </location>
</feature>
<evidence type="ECO:0000256" key="10">
    <source>
        <dbReference type="ARBA" id="ARBA00023157"/>
    </source>
</evidence>
<feature type="disulfide bond" evidence="22">
    <location>
        <begin position="1221"/>
        <end position="1230"/>
    </location>
</feature>
<feature type="disulfide bond" evidence="22">
    <location>
        <begin position="578"/>
        <end position="590"/>
    </location>
</feature>
<evidence type="ECO:0000256" key="13">
    <source>
        <dbReference type="ARBA" id="ARBA00065312"/>
    </source>
</evidence>
<dbReference type="Gene3D" id="2.60.120.260">
    <property type="entry name" value="Galactose-binding domain-like"/>
    <property type="match status" value="1"/>
</dbReference>
<dbReference type="FunFam" id="2.170.300.10:FF:000004">
    <property type="entry name" value="Laminin subunit beta 1"/>
    <property type="match status" value="1"/>
</dbReference>
<evidence type="ECO:0000256" key="12">
    <source>
        <dbReference type="ARBA" id="ARBA00023292"/>
    </source>
</evidence>
<dbReference type="GO" id="GO:0007411">
    <property type="term" value="P:axon guidance"/>
    <property type="evidence" value="ECO:0007669"/>
    <property type="project" value="TreeGrafter"/>
</dbReference>
<evidence type="ECO:0000313" key="28">
    <source>
        <dbReference type="Proteomes" id="UP000694700"/>
    </source>
</evidence>
<dbReference type="PANTHER" id="PTHR10574:SF233">
    <property type="entry name" value="LAMININ SUBUNIT BETA-1"/>
    <property type="match status" value="1"/>
</dbReference>
<dbReference type="FunFam" id="2.10.25.10:FF:000145">
    <property type="entry name" value="Laminin subunit beta 1"/>
    <property type="match status" value="1"/>
</dbReference>
<evidence type="ECO:0000256" key="1">
    <source>
        <dbReference type="ARBA" id="ARBA00004302"/>
    </source>
</evidence>
<evidence type="ECO:0000256" key="11">
    <source>
        <dbReference type="ARBA" id="ARBA00023180"/>
    </source>
</evidence>
<feature type="disulfide bond" evidence="22">
    <location>
        <begin position="890"/>
        <end position="907"/>
    </location>
</feature>
<dbReference type="PROSITE" id="PS00022">
    <property type="entry name" value="EGF_1"/>
    <property type="match status" value="1"/>
</dbReference>
<comment type="subcellular location">
    <subcellularLocation>
        <location evidence="1">Secreted</location>
        <location evidence="1">Extracellular space</location>
        <location evidence="1">Extracellular matrix</location>
        <location evidence="1">Basement membrane</location>
    </subcellularLocation>
</comment>
<reference evidence="27" key="1">
    <citation type="submission" date="2025-08" db="UniProtKB">
        <authorList>
            <consortium name="Ensembl"/>
        </authorList>
    </citation>
    <scope>IDENTIFICATION</scope>
</reference>
<dbReference type="CDD" id="cd00055">
    <property type="entry name" value="EGF_Lam"/>
    <property type="match status" value="13"/>
</dbReference>
<feature type="disulfide bond" evidence="22">
    <location>
        <begin position="1173"/>
        <end position="1182"/>
    </location>
</feature>
<dbReference type="FunFam" id="2.10.25.10:FF:000135">
    <property type="entry name" value="Laminin subunit beta 4"/>
    <property type="match status" value="2"/>
</dbReference>
<dbReference type="GO" id="GO:0009887">
    <property type="term" value="P:animal organ morphogenesis"/>
    <property type="evidence" value="ECO:0007669"/>
    <property type="project" value="TreeGrafter"/>
</dbReference>
<feature type="disulfide bond" evidence="22">
    <location>
        <begin position="861"/>
        <end position="870"/>
    </location>
</feature>
<feature type="disulfide bond" evidence="22">
    <location>
        <begin position="367"/>
        <end position="376"/>
    </location>
</feature>
<feature type="disulfide bond" evidence="22">
    <location>
        <begin position="580"/>
        <end position="597"/>
    </location>
</feature>
<dbReference type="InterPro" id="IPR050440">
    <property type="entry name" value="Laminin/Netrin_ECM"/>
</dbReference>
<keyword evidence="11" id="KW-0325">Glycoprotein</keyword>
<dbReference type="Pfam" id="PF00055">
    <property type="entry name" value="Laminin_N"/>
    <property type="match status" value="1"/>
</dbReference>
<feature type="domain" description="Laminin EGF-like" evidence="24">
    <location>
        <begin position="840"/>
        <end position="887"/>
    </location>
</feature>
<dbReference type="Pfam" id="PF00053">
    <property type="entry name" value="EGF_laminin"/>
    <property type="match status" value="12"/>
</dbReference>
<evidence type="ECO:0000256" key="7">
    <source>
        <dbReference type="ARBA" id="ARBA00022869"/>
    </source>
</evidence>
<dbReference type="FunFam" id="2.10.25.10:FF:000130">
    <property type="entry name" value="Laminin subunit beta 1"/>
    <property type="match status" value="1"/>
</dbReference>
<feature type="domain" description="Laminin EGF-like" evidence="24">
    <location>
        <begin position="1043"/>
        <end position="1094"/>
    </location>
</feature>
<keyword evidence="3" id="KW-0272">Extracellular matrix</keyword>
<keyword evidence="5" id="KW-0732">Signal</keyword>
<evidence type="ECO:0000259" key="24">
    <source>
        <dbReference type="PROSITE" id="PS50027"/>
    </source>
</evidence>
<keyword evidence="4" id="KW-0597">Phosphoprotein</keyword>
<dbReference type="FunFam" id="2.10.25.10:FF:000084">
    <property type="entry name" value="Laminin subunit alpha 3"/>
    <property type="match status" value="1"/>
</dbReference>
<feature type="disulfide bond" evidence="22">
    <location>
        <begin position="842"/>
        <end position="859"/>
    </location>
</feature>
<feature type="disulfide bond" evidence="22">
    <location>
        <begin position="599"/>
        <end position="608"/>
    </location>
</feature>
<dbReference type="Proteomes" id="UP000694700">
    <property type="component" value="Unplaced"/>
</dbReference>
<dbReference type="Pfam" id="PF23219">
    <property type="entry name" value="LAMB1"/>
    <property type="match status" value="1"/>
</dbReference>
<dbReference type="CDD" id="cd22300">
    <property type="entry name" value="cc_LAMB1_C"/>
    <property type="match status" value="1"/>
</dbReference>
<dbReference type="InterPro" id="IPR013015">
    <property type="entry name" value="Laminin_IV_B"/>
</dbReference>
<feature type="disulfide bond" evidence="22">
    <location>
        <begin position="909"/>
        <end position="918"/>
    </location>
</feature>
<dbReference type="FunFam" id="2.10.25.10:FF:000101">
    <property type="entry name" value="Laminin subunit beta 1"/>
    <property type="match status" value="1"/>
</dbReference>
<dbReference type="PROSITE" id="PS50027">
    <property type="entry name" value="EGF_LAM_2"/>
    <property type="match status" value="12"/>
</dbReference>
<dbReference type="FunFam" id="2.10.25.10:FF:000083">
    <property type="entry name" value="Laminin subunit alpha"/>
    <property type="match status" value="1"/>
</dbReference>
<feature type="disulfide bond" evidence="22">
    <location>
        <begin position="888"/>
        <end position="900"/>
    </location>
</feature>
<feature type="disulfide bond" evidence="22">
    <location>
        <begin position="953"/>
        <end position="962"/>
    </location>
</feature>
<protein>
    <recommendedName>
        <fullName evidence="14">Laminin subunit beta-1</fullName>
    </recommendedName>
    <alternativeName>
        <fullName evidence="17">Laminin B1 chain</fullName>
    </alternativeName>
    <alternativeName>
        <fullName evidence="15">Laminin-1 subunit beta</fullName>
    </alternativeName>
    <alternativeName>
        <fullName evidence="19">Laminin-10 subunit beta</fullName>
    </alternativeName>
    <alternativeName>
        <fullName evidence="16">Laminin-12 subunit beta</fullName>
    </alternativeName>
    <alternativeName>
        <fullName evidence="20">Laminin-2 subunit beta</fullName>
    </alternativeName>
    <alternativeName>
        <fullName evidence="18">Laminin-6 subunit beta</fullName>
    </alternativeName>
    <alternativeName>
        <fullName evidence="21">Laminin-8 subunit beta</fullName>
    </alternativeName>
</protein>
<keyword evidence="8" id="KW-0130">Cell adhesion</keyword>
<evidence type="ECO:0000256" key="19">
    <source>
        <dbReference type="ARBA" id="ARBA00082919"/>
    </source>
</evidence>
<evidence type="ECO:0000256" key="3">
    <source>
        <dbReference type="ARBA" id="ARBA00022530"/>
    </source>
</evidence>
<feature type="disulfide bond" evidence="22">
    <location>
        <begin position="1152"/>
        <end position="1164"/>
    </location>
</feature>
<dbReference type="GO" id="GO:0043259">
    <property type="term" value="C:laminin-10 complex"/>
    <property type="evidence" value="ECO:0007669"/>
    <property type="project" value="UniProtKB-ARBA"/>
</dbReference>
<dbReference type="SMART" id="SM00136">
    <property type="entry name" value="LamNT"/>
    <property type="match status" value="1"/>
</dbReference>
<dbReference type="SMART" id="SM00180">
    <property type="entry name" value="EGF_Lam"/>
    <property type="match status" value="13"/>
</dbReference>
<keyword evidence="2" id="KW-0964">Secreted</keyword>
<evidence type="ECO:0000256" key="23">
    <source>
        <dbReference type="SAM" id="Coils"/>
    </source>
</evidence>
<evidence type="ECO:0000256" key="2">
    <source>
        <dbReference type="ARBA" id="ARBA00022525"/>
    </source>
</evidence>
<keyword evidence="12 22" id="KW-0424">Laminin EGF-like domain</keyword>
<dbReference type="GO" id="GO:0070831">
    <property type="term" value="P:basement membrane assembly"/>
    <property type="evidence" value="ECO:0007669"/>
    <property type="project" value="TreeGrafter"/>
</dbReference>
<evidence type="ECO:0000256" key="8">
    <source>
        <dbReference type="ARBA" id="ARBA00022889"/>
    </source>
</evidence>
<keyword evidence="7" id="KW-0084">Basement membrane</keyword>
<feature type="domain" description="Laminin EGF-like" evidence="24">
    <location>
        <begin position="1152"/>
        <end position="1199"/>
    </location>
</feature>
<dbReference type="GO" id="GO:0016477">
    <property type="term" value="P:cell migration"/>
    <property type="evidence" value="ECO:0007669"/>
    <property type="project" value="TreeGrafter"/>
</dbReference>
<keyword evidence="6" id="KW-0677">Repeat</keyword>
<dbReference type="PROSITE" id="PS01248">
    <property type="entry name" value="EGF_LAM_1"/>
    <property type="match status" value="5"/>
</dbReference>
<feature type="disulfide bond" evidence="22">
    <location>
        <begin position="1013"/>
        <end position="1022"/>
    </location>
</feature>
<feature type="disulfide bond" evidence="22">
    <location>
        <begin position="840"/>
        <end position="852"/>
    </location>
</feature>
<dbReference type="InterPro" id="IPR056863">
    <property type="entry name" value="LMN_ATRN_NET-like_EGF"/>
</dbReference>
<feature type="domain" description="Laminin EGF-like" evidence="24">
    <location>
        <begin position="934"/>
        <end position="983"/>
    </location>
</feature>
<comment type="caution">
    <text evidence="22">Lacks conserved residue(s) required for the propagation of feature annotation.</text>
</comment>
<feature type="disulfide bond" evidence="22">
    <location>
        <begin position="561"/>
        <end position="575"/>
    </location>
</feature>
<dbReference type="SMART" id="SM00181">
    <property type="entry name" value="EGF"/>
    <property type="match status" value="7"/>
</dbReference>
<dbReference type="FunFam" id="2.10.25.10:FF:000138">
    <property type="entry name" value="Laminin subunit beta 1"/>
    <property type="match status" value="1"/>
</dbReference>
<feature type="disulfide bond" evidence="22">
    <location>
        <begin position="1067"/>
        <end position="1076"/>
    </location>
</feature>
<evidence type="ECO:0000256" key="15">
    <source>
        <dbReference type="ARBA" id="ARBA00075282"/>
    </source>
</evidence>
<name>A0A8C1VZZ9_CYPCA</name>
<dbReference type="FunFam" id="2.170.300.10:FF:000001">
    <property type="entry name" value="Laminin subunit beta-1"/>
    <property type="match status" value="1"/>
</dbReference>
<dbReference type="InterPro" id="IPR002049">
    <property type="entry name" value="LE_dom"/>
</dbReference>
<dbReference type="PROSITE" id="PS51117">
    <property type="entry name" value="LAMININ_NTER"/>
    <property type="match status" value="1"/>
</dbReference>
<keyword evidence="9 23" id="KW-0175">Coiled coil</keyword>
<dbReference type="PROSITE" id="PS51116">
    <property type="entry name" value="LAMININ_IVB"/>
    <property type="match status" value="1"/>
</dbReference>
<feature type="coiled-coil region" evidence="23">
    <location>
        <begin position="1613"/>
        <end position="1823"/>
    </location>
</feature>
<dbReference type="CDD" id="cd02795">
    <property type="entry name" value="CBM6-CBM35-CBM36_like"/>
    <property type="match status" value="1"/>
</dbReference>
<feature type="domain" description="Laminin EGF-like" evidence="24">
    <location>
        <begin position="338"/>
        <end position="401"/>
    </location>
</feature>
<dbReference type="GO" id="GO:0005606">
    <property type="term" value="C:laminin-1 complex"/>
    <property type="evidence" value="ECO:0007669"/>
    <property type="project" value="UniProtKB-ARBA"/>
</dbReference>
<dbReference type="GO" id="GO:0005737">
    <property type="term" value="C:cytoplasm"/>
    <property type="evidence" value="ECO:0007669"/>
    <property type="project" value="UniProtKB-ARBA"/>
</dbReference>
<evidence type="ECO:0000256" key="21">
    <source>
        <dbReference type="ARBA" id="ARBA00083813"/>
    </source>
</evidence>
<dbReference type="PANTHER" id="PTHR10574">
    <property type="entry name" value="NETRIN/LAMININ-RELATED"/>
    <property type="match status" value="1"/>
</dbReference>
<dbReference type="PRINTS" id="PR00011">
    <property type="entry name" value="EGFLAMININ"/>
</dbReference>
<feature type="disulfide bond" evidence="22">
    <location>
        <begin position="497"/>
        <end position="506"/>
    </location>
</feature>
<evidence type="ECO:0000256" key="9">
    <source>
        <dbReference type="ARBA" id="ARBA00023054"/>
    </source>
</evidence>
<feature type="disulfide bond" evidence="22">
    <location>
        <begin position="1154"/>
        <end position="1171"/>
    </location>
</feature>
<evidence type="ECO:0000256" key="4">
    <source>
        <dbReference type="ARBA" id="ARBA00022553"/>
    </source>
</evidence>
<dbReference type="SUPFAM" id="SSF57196">
    <property type="entry name" value="EGF/Laminin"/>
    <property type="match status" value="13"/>
</dbReference>
<feature type="domain" description="Laminin EGF-like" evidence="24">
    <location>
        <begin position="1200"/>
        <end position="1246"/>
    </location>
</feature>
<feature type="domain" description="Laminin EGF-like" evidence="24">
    <location>
        <begin position="467"/>
        <end position="525"/>
    </location>
</feature>
<feature type="domain" description="Laminin EGF-like" evidence="24">
    <location>
        <begin position="984"/>
        <end position="1042"/>
    </location>
</feature>
<dbReference type="InterPro" id="IPR056558">
    <property type="entry name" value="LAMB1-4_helical"/>
</dbReference>
<evidence type="ECO:0000256" key="6">
    <source>
        <dbReference type="ARBA" id="ARBA00022737"/>
    </source>
</evidence>
<feature type="domain" description="Laminin EGF-like" evidence="24">
    <location>
        <begin position="578"/>
        <end position="623"/>
    </location>
</feature>
<feature type="coiled-coil region" evidence="23">
    <location>
        <begin position="1503"/>
        <end position="1558"/>
    </location>
</feature>
<feature type="disulfide bond" evidence="22">
    <location>
        <begin position="1200"/>
        <end position="1212"/>
    </location>
</feature>
<dbReference type="GO" id="GO:0034446">
    <property type="term" value="P:substrate adhesion-dependent cell spreading"/>
    <property type="evidence" value="ECO:0007669"/>
    <property type="project" value="TreeGrafter"/>
</dbReference>
<dbReference type="FunFam" id="2.10.25.10:FF:000065">
    <property type="entry name" value="Laminin subunit beta 1"/>
    <property type="match status" value="1"/>
</dbReference>
<evidence type="ECO:0000256" key="17">
    <source>
        <dbReference type="ARBA" id="ARBA00076920"/>
    </source>
</evidence>
<feature type="domain" description="Laminin N-terminal" evidence="26">
    <location>
        <begin position="97"/>
        <end position="337"/>
    </location>
</feature>
<dbReference type="Ensembl" id="ENSCCRT00015059629.1">
    <property type="protein sequence ID" value="ENSCCRP00015057723.1"/>
    <property type="gene ID" value="ENSCCRG00015023496.1"/>
</dbReference>
<feature type="disulfide bond" evidence="22">
    <location>
        <begin position="549"/>
        <end position="558"/>
    </location>
</feature>
<feature type="disulfide bond" evidence="22">
    <location>
        <begin position="509"/>
        <end position="523"/>
    </location>
</feature>
<organism evidence="27 28">
    <name type="scientific">Cyprinus carpio</name>
    <name type="common">Common carp</name>
    <dbReference type="NCBI Taxonomy" id="7962"/>
    <lineage>
        <taxon>Eukaryota</taxon>
        <taxon>Metazoa</taxon>
        <taxon>Chordata</taxon>
        <taxon>Craniata</taxon>
        <taxon>Vertebrata</taxon>
        <taxon>Euteleostomi</taxon>
        <taxon>Actinopterygii</taxon>
        <taxon>Neopterygii</taxon>
        <taxon>Teleostei</taxon>
        <taxon>Ostariophysi</taxon>
        <taxon>Cypriniformes</taxon>
        <taxon>Cyprinidae</taxon>
        <taxon>Cyprininae</taxon>
        <taxon>Cyprinus</taxon>
    </lineage>
</organism>
<dbReference type="Gene3D" id="2.10.25.10">
    <property type="entry name" value="Laminin"/>
    <property type="match status" value="11"/>
</dbReference>
<evidence type="ECO:0000259" key="25">
    <source>
        <dbReference type="PROSITE" id="PS51116"/>
    </source>
</evidence>
<dbReference type="Pfam" id="PF24973">
    <property type="entry name" value="EGF_LMN_ATRN"/>
    <property type="match status" value="1"/>
</dbReference>
<sequence>MAVLLIRNDRFQSFPSFFKSQTRIIPLSLKRVIFAESEVTLPFQIPSNGAFSSLCANICYQWYSFEMYSRLELKLNLDLTLGAWALADVPELGDVCTEGSCYPATGDLLIGRAQQLLATSTCGLQKPEPFCIVSHLQEEKKCFVCDSRETYDESMHHITSHRIENVVTTFAPNRLKTWWQSENGLENVTIQLNLEAEFHFTHLIMTFKTFRPAAMVIERSADFGKTWQVYRYFAYDCETSFPFVSQGPMTKVDDVICDSRYSDIEPSTEGEVIFRVLDPAFRIDDPYSPRIQNMLKITNLRVKFTKLHTLGDNLLDSRIEIKEKYYYSVYDMVVRGNCFCYGHASECAPIDGAGEVVDGMVHGHCMCNHNTMGLNCERCQDFYHDLPWRPAEGRNTNACKKCNCNHHSDSCHFDMAVYQASGNVSGGVCDDCKHNTMGHKCEQCKPFFYQHPEKDIRDPSICERTSCNCDPVGSLSGGVCDSLTDVSLGLIAGQCRCKPNVEGERCDQCKQGHYGLNDDPLGCQTCTCNALGTVPGGSPCDTDSGNCYCKRLVTGRNCDQCLPQHWGLSNDMDGCRPCDCDHGGAVNNNCSPETGQCECREHMFGRRCDQVESGFYFIALDHYTYEAEDAKFGGVTVVPRPQPQDRSPTWTGIGFVNVPEGAYLEFSIDNIPYSMEYDIIIRYEPQLPEQWEEVLMTVIRPRVITADSRCANIMPDDDNQVVSLHPGSRYVVLSRPVCFEEGLNYTVRLSLSRYSALSDVQSPNTLIDSIVLMPHCKNLDIFSGSGSEGGDLVTSSAWETFQRYRCLENSQAVVKTPMTDICRNYIFSVLALLHQGVKACQCDPQGSLSTVCDPSGGQCQCRPNVVGRNCDKCAPATFLFGPQGCRPCDCSPEGSVHSFCHKASGQCECIPGAYGRQCDRCLPGHWGFPNCRPCTCNGHAEQCDPHTGQCLSCRDHTTGQNCEKCLNGYYGDPVLGSGDHCRPCMCPDGPASGRQFSGTCYKSFDSNQVFCVCNQGYKGARCEECAPGYYGNPDEVGGECRPCQCNNNIDMTDPESCDTRTGACLKCLYHTEGEGCNRCKLGYYGNALTQSCRKCVCNHMGTVKETCPSPGNCNCDLNSGQCQCLPNVVGQQCDQCAPDTWNMGSGKGCEACDCDLSHSFSSSCNEVMGQCSCKPGFGGRTCRECRELFWGYPEVKCHACDCDPRGIAEQQCNKATGHCVCVEGVSGPRCDTCARGYTGEFPHCERCHQCFAEWDVIVGDLTNQTHRLVQKVNTIKATGITGPYQATINNVESSANSILTTLLRIALMAKMNTNLNLTEETLSEISSDNNSTDTKLKSLKEEAQKLEQMVKDLQEQVEFVKNSDIQGARASVTRYYEQSQMAEIRANASTIDPDNLVNQSATLRTETEDLMNQTKEEFIQRQDEFAKKLDNLAGQLETLDLSELSEKTCGSPAGSENCADSPCGGLSCVDGEGNRKCGGEGCDGLTTLAHNAWQRAKDFDLEIISAREEVDKLSKMVSEAKVKADEAKLNAQVVLAKTNETKKRVDGSNEELRQLIKQIRDFLTQDGADLESIEAVANEVLQMQMPTTPAQLQNLTAEIRERVGSLTDVEDILNQSAADILRAESLLEQARKARSEIYSVIYIIEMVKEALQQAEHAQSSVTEALKQATTDFKGMQDLLVSVMTRLPVTLSNATRRLLKLESDVALLKEKALNTSTSANGTEKEADNINALADQLKKDLDSELKDKYSTVEELITQKAEGVAEAKKRAEKLQQEAKNLLLQASDKLQLLKNLEKGYDENQKLLEDKASELVDLEKAVKELLQEISHKVTVYSTCLF</sequence>
<keyword evidence="10 22" id="KW-1015">Disulfide bond</keyword>
<dbReference type="FunFam" id="2.10.25.10:FF:000011">
    <property type="entry name" value="Cadherin EGF LAG seven-pass G-type receptor"/>
    <property type="match status" value="1"/>
</dbReference>
<feature type="disulfide bond" evidence="22">
    <location>
        <begin position="1202"/>
        <end position="1219"/>
    </location>
</feature>
<feature type="domain" description="Laminin EGF-like" evidence="24">
    <location>
        <begin position="526"/>
        <end position="577"/>
    </location>
</feature>
<dbReference type="GO" id="GO:0009888">
    <property type="term" value="P:tissue development"/>
    <property type="evidence" value="ECO:0007669"/>
    <property type="project" value="TreeGrafter"/>
</dbReference>
<feature type="domain" description="Laminin EGF-like" evidence="24">
    <location>
        <begin position="888"/>
        <end position="933"/>
    </location>
</feature>
<evidence type="ECO:0000259" key="26">
    <source>
        <dbReference type="PROSITE" id="PS51117"/>
    </source>
</evidence>
<feature type="disulfide bond" evidence="22">
    <location>
        <begin position="1124"/>
        <end position="1133"/>
    </location>
</feature>
<evidence type="ECO:0000256" key="5">
    <source>
        <dbReference type="ARBA" id="ARBA00022729"/>
    </source>
</evidence>
<dbReference type="InterPro" id="IPR008211">
    <property type="entry name" value="Laminin_N"/>
</dbReference>
<proteinExistence type="predicted"/>
<dbReference type="FunFam" id="2.10.25.10:FF:000280">
    <property type="entry name" value="Laminin subunit beta 4"/>
    <property type="match status" value="1"/>
</dbReference>
<feature type="coiled-coil region" evidence="23">
    <location>
        <begin position="1322"/>
        <end position="1363"/>
    </location>
</feature>
<evidence type="ECO:0000256" key="22">
    <source>
        <dbReference type="PROSITE-ProRule" id="PRU00460"/>
    </source>
</evidence>
<evidence type="ECO:0000313" key="27">
    <source>
        <dbReference type="Ensembl" id="ENSCCRP00015057723.1"/>
    </source>
</evidence>
<dbReference type="Gene3D" id="2.170.300.10">
    <property type="entry name" value="Tie2 ligand-binding domain superfamily"/>
    <property type="match status" value="1"/>
</dbReference>
<evidence type="ECO:0000256" key="16">
    <source>
        <dbReference type="ARBA" id="ARBA00075415"/>
    </source>
</evidence>